<dbReference type="RefSeq" id="WP_003445393.1">
    <property type="nucleotide sequence ID" value="NZ_ANZB01000007.1"/>
</dbReference>
<reference evidence="2 5" key="1">
    <citation type="journal article" date="2015" name="Genome Announc.">
        <title>Complete Genome Sequence of the Nitrogen-Fixing and Solvent-Producing Clostridium pasteurianum DSM 525.</title>
        <authorList>
            <person name="Poehlein A."/>
            <person name="Grosse-Honebrink A."/>
            <person name="Zhang Y."/>
            <person name="Minton N.P."/>
            <person name="Daniel R."/>
        </authorList>
    </citation>
    <scope>NUCLEOTIDE SEQUENCE [LARGE SCALE GENOMIC DNA]</scope>
    <source>
        <strain evidence="2">DSM 525</strain>
        <strain evidence="5">DSM 525 / ATCC 6013</strain>
    </source>
</reference>
<organism evidence="2 5">
    <name type="scientific">Clostridium pasteurianum DSM 525 = ATCC 6013</name>
    <dbReference type="NCBI Taxonomy" id="1262449"/>
    <lineage>
        <taxon>Bacteria</taxon>
        <taxon>Bacillati</taxon>
        <taxon>Bacillota</taxon>
        <taxon>Clostridia</taxon>
        <taxon>Eubacteriales</taxon>
        <taxon>Clostridiaceae</taxon>
        <taxon>Clostridium</taxon>
    </lineage>
</organism>
<name>A0A0H3J584_CLOPA</name>
<feature type="transmembrane region" description="Helical" evidence="1">
    <location>
        <begin position="146"/>
        <end position="170"/>
    </location>
</feature>
<evidence type="ECO:0000313" key="3">
    <source>
        <dbReference type="EMBL" id="KRU10893.1"/>
    </source>
</evidence>
<sequence length="177" mass="19047">MNNNSRNLVRGGLFLAIAIVFQLIGRTYPEVSQVFVGPAVNAVLLLAASICGLWIGLGIGILTPILAFILGQLPAPFGPFIPFIIIGNSIFIILYYNFSKINKFGQVLGVIIGAVAKFLFLYLCATKIILALKIITNPKIITKLSTAMGFLQLITALVGGIAAIILLSLLKSRKQLY</sequence>
<reference evidence="3 4" key="3">
    <citation type="journal article" name="Genome Announc.">
        <title>Improved Draft Genome Sequence of Clostridium pasteurianum Strain ATCC 6013 (DSM 525) Using a Hybrid Next-Generation Sequencing Approach.</title>
        <authorList>
            <person name="Pyne M.E."/>
            <person name="Utturkar S."/>
            <person name="Brown S.D."/>
            <person name="Moo-Young M."/>
            <person name="Chung D.A."/>
            <person name="Chou C.P."/>
        </authorList>
    </citation>
    <scope>NUCLEOTIDE SEQUENCE [LARGE SCALE GENOMIC DNA]</scope>
    <source>
        <strain evidence="3 4">ATCC 6013</strain>
    </source>
</reference>
<dbReference type="KEGG" id="cpat:CLPA_c30450"/>
<dbReference type="PATRIC" id="fig|1262449.3.peg.2306"/>
<evidence type="ECO:0000313" key="5">
    <source>
        <dbReference type="Proteomes" id="UP000030905"/>
    </source>
</evidence>
<feature type="transmembrane region" description="Helical" evidence="1">
    <location>
        <begin position="77"/>
        <end position="98"/>
    </location>
</feature>
<dbReference type="eggNOG" id="ENOG5032UR1">
    <property type="taxonomic scope" value="Bacteria"/>
</dbReference>
<dbReference type="Pfam" id="PF12822">
    <property type="entry name" value="ECF_trnsprt"/>
    <property type="match status" value="1"/>
</dbReference>
<dbReference type="KEGG" id="cpae:CPAST_c30450"/>
<evidence type="ECO:0000256" key="1">
    <source>
        <dbReference type="SAM" id="Phobius"/>
    </source>
</evidence>
<dbReference type="InterPro" id="IPR024529">
    <property type="entry name" value="ECF_trnsprt_substrate-spec"/>
</dbReference>
<protein>
    <submittedName>
        <fullName evidence="3">ECF transporter, substrate-specific component</fullName>
    </submittedName>
</protein>
<dbReference type="GO" id="GO:0022857">
    <property type="term" value="F:transmembrane transporter activity"/>
    <property type="evidence" value="ECO:0007669"/>
    <property type="project" value="InterPro"/>
</dbReference>
<dbReference type="AlphaFoldDB" id="A0A0H3J584"/>
<feature type="transmembrane region" description="Helical" evidence="1">
    <location>
        <begin position="44"/>
        <end position="70"/>
    </location>
</feature>
<keyword evidence="1" id="KW-0812">Transmembrane</keyword>
<dbReference type="Gene3D" id="1.10.1760.20">
    <property type="match status" value="1"/>
</dbReference>
<dbReference type="EMBL" id="JPGY02000001">
    <property type="protein sequence ID" value="KRU10893.1"/>
    <property type="molecule type" value="Genomic_DNA"/>
</dbReference>
<feature type="transmembrane region" description="Helical" evidence="1">
    <location>
        <begin position="104"/>
        <end position="125"/>
    </location>
</feature>
<dbReference type="Proteomes" id="UP000030905">
    <property type="component" value="Chromosome"/>
</dbReference>
<keyword evidence="1" id="KW-0472">Membrane</keyword>
<evidence type="ECO:0000313" key="4">
    <source>
        <dbReference type="Proteomes" id="UP000028042"/>
    </source>
</evidence>
<keyword evidence="1" id="KW-1133">Transmembrane helix</keyword>
<reference evidence="3" key="2">
    <citation type="submission" date="2015-10" db="EMBL/GenBank/DDBJ databases">
        <title>Improved Draft Genome Sequence of Clostridium pasteurianum Strain ATCC 6013 (DSM 525) Using a Hybrid Next-Generation Sequencing Approach.</title>
        <authorList>
            <person name="Pyne M.E."/>
            <person name="Utturkar S.M."/>
            <person name="Brown S.D."/>
            <person name="Moo-Young M."/>
            <person name="Chung D.A."/>
            <person name="Chou P.C."/>
        </authorList>
    </citation>
    <scope>NUCLEOTIDE SEQUENCE</scope>
    <source>
        <strain evidence="3">ATCC 6013</strain>
    </source>
</reference>
<keyword evidence="5" id="KW-1185">Reference proteome</keyword>
<dbReference type="EMBL" id="CP009268">
    <property type="protein sequence ID" value="AJA53099.1"/>
    <property type="molecule type" value="Genomic_DNA"/>
</dbReference>
<gene>
    <name evidence="2" type="ORF">CLPA_c30450</name>
    <name evidence="3" type="ORF">CP6013_00140</name>
</gene>
<proteinExistence type="predicted"/>
<feature type="transmembrane region" description="Helical" evidence="1">
    <location>
        <begin position="7"/>
        <end position="24"/>
    </location>
</feature>
<dbReference type="GeneID" id="93075161"/>
<accession>A0A0H3J584</accession>
<dbReference type="Proteomes" id="UP000028042">
    <property type="component" value="Unassembled WGS sequence"/>
</dbReference>
<evidence type="ECO:0000313" key="2">
    <source>
        <dbReference type="EMBL" id="AJA53099.1"/>
    </source>
</evidence>